<protein>
    <submittedName>
        <fullName evidence="2">MORN repeat variant</fullName>
    </submittedName>
</protein>
<dbReference type="RefSeq" id="WP_027471835.1">
    <property type="nucleotide sequence ID" value="NZ_BAMD01000058.1"/>
</dbReference>
<sequence>MKQFIKFIGVLILAIILVVAGLIAYFQFGGNANRSPLSIIPDDAVLIVETDNISKLMVELTHSDYWNTIITGELFHEFNEGLQSFNSAIHENKLLTKVLNNQKVSVSMHQLSAFKSDFMVVVDVKKYGNLIPRIASIWKMPVQKNVVDSVNLYSIVVEDMHKTVHMASIDNLLIASLSYQLLEKTIRARFVSAQENSLKNNAITSVYNHRQLNVYADMEKVMEVFGKGIDNSYLKGLDFSVLGGDIAHSSLMMDGFSSYDDSLPSLFAPLVMADAGARKAEKVIPSGAVFYTNFNVDDFTSFYEDFLQQYAQLDPEDYASYKGGIGMTETFLGIDIKKDVFAWMNGEIAMAKLRPTNNARELDFIIALGSNDVEQAKEKLDAIAKRIKNRTTVRFRQMDYRNYKINYLNVSGFLKMIMGGFFKNRDKPYYTIVDDYVVFSNSSDMLKLLIDSYLVGNTLERNASFVRFNEELKQYSSLTTYVNMNRLYEHLYYYSNKKERQELKKYKELMQDIGLVGMQIYPENKLLRTQFIARQDTSEAFNLTLEQMNLSAEELMLEEFDSLQFKIDLGEEYADYHGDLAYYITHPERVQDSVLIYEGELDEGVLDGIWKTYYTSGNIESVVLYDEGVVDGTAVFYYDNEKHIIRAEIELEDDQIDGVYKEYYTDGNIKASLEFKNGQRWGDAIYYYQNGAVKIKGQFKRNTRSGNWKYYATSGELLKKENW</sequence>
<dbReference type="STRING" id="869213.GCA_000517085_02184"/>
<organism evidence="2 3">
    <name type="scientific">Saccharicrinis fermentans DSM 9555 = JCM 21142</name>
    <dbReference type="NCBI Taxonomy" id="869213"/>
    <lineage>
        <taxon>Bacteria</taxon>
        <taxon>Pseudomonadati</taxon>
        <taxon>Bacteroidota</taxon>
        <taxon>Bacteroidia</taxon>
        <taxon>Marinilabiliales</taxon>
        <taxon>Marinilabiliaceae</taxon>
        <taxon>Saccharicrinis</taxon>
    </lineage>
</organism>
<proteinExistence type="predicted"/>
<dbReference type="SUPFAM" id="SSF82185">
    <property type="entry name" value="Histone H3 K4-specific methyltransferase SET7/9 N-terminal domain"/>
    <property type="match status" value="1"/>
</dbReference>
<keyword evidence="3" id="KW-1185">Reference proteome</keyword>
<keyword evidence="1" id="KW-0812">Transmembrane</keyword>
<name>W7Y959_9BACT</name>
<comment type="caution">
    <text evidence="2">The sequence shown here is derived from an EMBL/GenBank/DDBJ whole genome shotgun (WGS) entry which is preliminary data.</text>
</comment>
<dbReference type="Pfam" id="PF07661">
    <property type="entry name" value="MORN_2"/>
    <property type="match status" value="2"/>
</dbReference>
<evidence type="ECO:0000313" key="2">
    <source>
        <dbReference type="EMBL" id="GAF04847.1"/>
    </source>
</evidence>
<keyword evidence="1" id="KW-0472">Membrane</keyword>
<dbReference type="EMBL" id="BAMD01000058">
    <property type="protein sequence ID" value="GAF04847.1"/>
    <property type="molecule type" value="Genomic_DNA"/>
</dbReference>
<dbReference type="Pfam" id="PF11832">
    <property type="entry name" value="DUF3352"/>
    <property type="match status" value="1"/>
</dbReference>
<evidence type="ECO:0000256" key="1">
    <source>
        <dbReference type="SAM" id="Phobius"/>
    </source>
</evidence>
<gene>
    <name evidence="2" type="ORF">JCM21142_93567</name>
</gene>
<dbReference type="OrthoDB" id="671157at2"/>
<reference evidence="2 3" key="1">
    <citation type="journal article" date="2014" name="Genome Announc.">
        <title>Draft Genome Sequence of Cytophaga fermentans JCM 21142T, a Facultative Anaerobe Isolated from Marine Mud.</title>
        <authorList>
            <person name="Starns D."/>
            <person name="Oshima K."/>
            <person name="Suda W."/>
            <person name="Iino T."/>
            <person name="Yuki M."/>
            <person name="Inoue J."/>
            <person name="Kitamura K."/>
            <person name="Iida T."/>
            <person name="Darby A."/>
            <person name="Hattori M."/>
            <person name="Ohkuma M."/>
        </authorList>
    </citation>
    <scope>NUCLEOTIDE SEQUENCE [LARGE SCALE GENOMIC DNA]</scope>
    <source>
        <strain evidence="2 3">JCM 21142</strain>
    </source>
</reference>
<accession>W7Y959</accession>
<dbReference type="AlphaFoldDB" id="W7Y959"/>
<dbReference type="eggNOG" id="COG2849">
    <property type="taxonomic scope" value="Bacteria"/>
</dbReference>
<dbReference type="InterPro" id="IPR021787">
    <property type="entry name" value="DUF3352"/>
</dbReference>
<dbReference type="Proteomes" id="UP000019402">
    <property type="component" value="Unassembled WGS sequence"/>
</dbReference>
<feature type="transmembrane region" description="Helical" evidence="1">
    <location>
        <begin position="7"/>
        <end position="28"/>
    </location>
</feature>
<dbReference type="InterPro" id="IPR011652">
    <property type="entry name" value="MORN_2"/>
</dbReference>
<evidence type="ECO:0000313" key="3">
    <source>
        <dbReference type="Proteomes" id="UP000019402"/>
    </source>
</evidence>
<keyword evidence="1" id="KW-1133">Transmembrane helix</keyword>
<dbReference type="Gene3D" id="3.90.930.1">
    <property type="match status" value="1"/>
</dbReference>